<feature type="transmembrane region" description="Helical" evidence="8">
    <location>
        <begin position="148"/>
        <end position="168"/>
    </location>
</feature>
<dbReference type="Pfam" id="PF07690">
    <property type="entry name" value="MFS_1"/>
    <property type="match status" value="1"/>
</dbReference>
<dbReference type="InterPro" id="IPR011701">
    <property type="entry name" value="MFS"/>
</dbReference>
<evidence type="ECO:0000256" key="4">
    <source>
        <dbReference type="ARBA" id="ARBA00022692"/>
    </source>
</evidence>
<accession>A0ABY7KCM1</accession>
<evidence type="ECO:0000256" key="2">
    <source>
        <dbReference type="ARBA" id="ARBA00022448"/>
    </source>
</evidence>
<keyword evidence="6 8" id="KW-0472">Membrane</keyword>
<feature type="transmembrane region" description="Helical" evidence="8">
    <location>
        <begin position="372"/>
        <end position="395"/>
    </location>
</feature>
<feature type="compositionally biased region" description="Low complexity" evidence="7">
    <location>
        <begin position="208"/>
        <end position="227"/>
    </location>
</feature>
<evidence type="ECO:0000256" key="5">
    <source>
        <dbReference type="ARBA" id="ARBA00022989"/>
    </source>
</evidence>
<feature type="region of interest" description="Disordered" evidence="7">
    <location>
        <begin position="202"/>
        <end position="229"/>
    </location>
</feature>
<dbReference type="SUPFAM" id="SSF103473">
    <property type="entry name" value="MFS general substrate transporter"/>
    <property type="match status" value="1"/>
</dbReference>
<feature type="transmembrane region" description="Helical" evidence="8">
    <location>
        <begin position="85"/>
        <end position="104"/>
    </location>
</feature>
<comment type="subcellular location">
    <subcellularLocation>
        <location evidence="1">Cell membrane</location>
        <topology evidence="1">Multi-pass membrane protein</topology>
    </subcellularLocation>
</comment>
<feature type="transmembrane region" description="Helical" evidence="8">
    <location>
        <begin position="401"/>
        <end position="420"/>
    </location>
</feature>
<feature type="transmembrane region" description="Helical" evidence="8">
    <location>
        <begin position="307"/>
        <end position="327"/>
    </location>
</feature>
<gene>
    <name evidence="9" type="ORF">STRCI_003033</name>
</gene>
<dbReference type="RefSeq" id="WP_269659471.1">
    <property type="nucleotide sequence ID" value="NZ_CP114413.1"/>
</dbReference>
<organism evidence="9 10">
    <name type="scientific">Streptomyces cinnabarinus</name>
    <dbReference type="NCBI Taxonomy" id="67287"/>
    <lineage>
        <taxon>Bacteria</taxon>
        <taxon>Bacillati</taxon>
        <taxon>Actinomycetota</taxon>
        <taxon>Actinomycetes</taxon>
        <taxon>Kitasatosporales</taxon>
        <taxon>Streptomycetaceae</taxon>
        <taxon>Streptomyces</taxon>
    </lineage>
</organism>
<dbReference type="PANTHER" id="PTHR23517:SF2">
    <property type="entry name" value="MULTIDRUG RESISTANCE PROTEIN MDTH"/>
    <property type="match status" value="1"/>
</dbReference>
<keyword evidence="3" id="KW-1003">Cell membrane</keyword>
<keyword evidence="4 8" id="KW-0812">Transmembrane</keyword>
<protein>
    <submittedName>
        <fullName evidence="9">MFS transporter</fullName>
    </submittedName>
</protein>
<proteinExistence type="predicted"/>
<evidence type="ECO:0000256" key="7">
    <source>
        <dbReference type="SAM" id="MobiDB-lite"/>
    </source>
</evidence>
<evidence type="ECO:0000256" key="6">
    <source>
        <dbReference type="ARBA" id="ARBA00023136"/>
    </source>
</evidence>
<feature type="transmembrane region" description="Helical" evidence="8">
    <location>
        <begin position="333"/>
        <end position="351"/>
    </location>
</feature>
<dbReference type="PANTHER" id="PTHR23517">
    <property type="entry name" value="RESISTANCE PROTEIN MDTM, PUTATIVE-RELATED-RELATED"/>
    <property type="match status" value="1"/>
</dbReference>
<reference evidence="9" key="1">
    <citation type="submission" date="2022-12" db="EMBL/GenBank/DDBJ databases">
        <authorList>
            <person name="Ruckert C."/>
            <person name="Busche T."/>
            <person name="Kalinowski J."/>
            <person name="Wittmann C."/>
        </authorList>
    </citation>
    <scope>NUCLEOTIDE SEQUENCE</scope>
    <source>
        <strain evidence="9">DSM 40467</strain>
    </source>
</reference>
<dbReference type="InterPro" id="IPR050171">
    <property type="entry name" value="MFS_Transporters"/>
</dbReference>
<evidence type="ECO:0000256" key="3">
    <source>
        <dbReference type="ARBA" id="ARBA00022475"/>
    </source>
</evidence>
<dbReference type="EMBL" id="CP114413">
    <property type="protein sequence ID" value="WAZ21833.1"/>
    <property type="molecule type" value="Genomic_DNA"/>
</dbReference>
<keyword evidence="10" id="KW-1185">Reference proteome</keyword>
<evidence type="ECO:0000256" key="8">
    <source>
        <dbReference type="SAM" id="Phobius"/>
    </source>
</evidence>
<name>A0ABY7KCM1_9ACTN</name>
<dbReference type="Proteomes" id="UP001164439">
    <property type="component" value="Chromosome"/>
</dbReference>
<evidence type="ECO:0000313" key="10">
    <source>
        <dbReference type="Proteomes" id="UP001164439"/>
    </source>
</evidence>
<keyword evidence="2" id="KW-0813">Transport</keyword>
<evidence type="ECO:0000313" key="9">
    <source>
        <dbReference type="EMBL" id="WAZ21833.1"/>
    </source>
</evidence>
<sequence length="430" mass="44591">MTVESVTGSPAPGRPATTAHLRWLGFGAAVDSLGTGLSTVIVLLYFVQVIGFDAVSVTVAMSVGAVLGLLTPIPVGRLADRSGLVGVYVGALCLRGLGFLGYAVVDDYAWFFGITLGLMALETTTSSLQQSLVAGLFDEAGRVRAMSLVSAVRNAALGAGTLLGGLALATDSRLVNASLLAVNGLSFFVFAVVVSRLGRDLPEPGSRTAEPAEPAEPAELAEPTAPLKPTDAPPVLRNLRFLALAGANGLLFLHDSVLNELLPLWMVTSVGLSPVVMSVLLVVNTALSVGLQVLFGRMNGLVSRVRLLLWGSVVLLLVFCALCVAAERVPAGPAIAVCALAVVLLTIAENVHSVVSWQISFETAPESRRSEYMAAFSTGYGLQRVIGPVFLIGVVLARGDVGWLVLGSVFALSGIGLGVLSRKGANRQAH</sequence>
<feature type="transmembrane region" description="Helical" evidence="8">
    <location>
        <begin position="54"/>
        <end position="73"/>
    </location>
</feature>
<dbReference type="InterPro" id="IPR036259">
    <property type="entry name" value="MFS_trans_sf"/>
</dbReference>
<feature type="transmembrane region" description="Helical" evidence="8">
    <location>
        <begin position="23"/>
        <end position="48"/>
    </location>
</feature>
<dbReference type="Gene3D" id="1.20.1250.20">
    <property type="entry name" value="MFS general substrate transporter like domains"/>
    <property type="match status" value="1"/>
</dbReference>
<keyword evidence="5 8" id="KW-1133">Transmembrane helix</keyword>
<feature type="transmembrane region" description="Helical" evidence="8">
    <location>
        <begin position="174"/>
        <end position="194"/>
    </location>
</feature>
<evidence type="ECO:0000256" key="1">
    <source>
        <dbReference type="ARBA" id="ARBA00004651"/>
    </source>
</evidence>